<feature type="domain" description="HAT C-terminal dimerisation" evidence="1">
    <location>
        <begin position="122"/>
        <end position="188"/>
    </location>
</feature>
<sequence length="209" mass="24461">MFIEAQKMAEVLDFKIVVKRLNERQIYRANPPISIEKPEDYFRIIICIPYIESFINQLEIRFLEHHNIFKGFHCLFAEIEDSNKTGFESLVSFYLSPSTVMSSAHNELKMWKLKLARLNEKPSNVIDALRLYNLIVFPIIHMLLKILSTLPISTATPERMFSNLKRVKTYLRNTMKEDRLNGLTMLSIYCGMPLTAEEVIDELGRKQEN</sequence>
<evidence type="ECO:0000259" key="1">
    <source>
        <dbReference type="Pfam" id="PF05699"/>
    </source>
</evidence>
<name>A0A8B8F5Q2_9HEMI</name>
<keyword evidence="2" id="KW-1185">Reference proteome</keyword>
<dbReference type="Pfam" id="PF05699">
    <property type="entry name" value="Dimer_Tnp_hAT"/>
    <property type="match status" value="1"/>
</dbReference>
<dbReference type="InterPro" id="IPR052958">
    <property type="entry name" value="IFN-induced_PKR_regulator"/>
</dbReference>
<dbReference type="GeneID" id="112679924"/>
<reference evidence="3" key="1">
    <citation type="submission" date="2025-08" db="UniProtKB">
        <authorList>
            <consortium name="RefSeq"/>
        </authorList>
    </citation>
    <scope>IDENTIFICATION</scope>
    <source>
        <tissue evidence="3">Whole body</tissue>
    </source>
</reference>
<gene>
    <name evidence="3" type="primary">LOC112679924</name>
</gene>
<evidence type="ECO:0000313" key="2">
    <source>
        <dbReference type="Proteomes" id="UP000694846"/>
    </source>
</evidence>
<evidence type="ECO:0000313" key="3">
    <source>
        <dbReference type="RefSeq" id="XP_025405657.1"/>
    </source>
</evidence>
<dbReference type="SUPFAM" id="SSF53098">
    <property type="entry name" value="Ribonuclease H-like"/>
    <property type="match status" value="1"/>
</dbReference>
<dbReference type="OrthoDB" id="6613328at2759"/>
<proteinExistence type="predicted"/>
<organism evidence="2 3">
    <name type="scientific">Sipha flava</name>
    <name type="common">yellow sugarcane aphid</name>
    <dbReference type="NCBI Taxonomy" id="143950"/>
    <lineage>
        <taxon>Eukaryota</taxon>
        <taxon>Metazoa</taxon>
        <taxon>Ecdysozoa</taxon>
        <taxon>Arthropoda</taxon>
        <taxon>Hexapoda</taxon>
        <taxon>Insecta</taxon>
        <taxon>Pterygota</taxon>
        <taxon>Neoptera</taxon>
        <taxon>Paraneoptera</taxon>
        <taxon>Hemiptera</taxon>
        <taxon>Sternorrhyncha</taxon>
        <taxon>Aphidomorpha</taxon>
        <taxon>Aphidoidea</taxon>
        <taxon>Aphididae</taxon>
        <taxon>Sipha</taxon>
    </lineage>
</organism>
<protein>
    <submittedName>
        <fullName evidence="3">Zinc finger MYM-type protein 1-like</fullName>
    </submittedName>
</protein>
<dbReference type="PANTHER" id="PTHR46289">
    <property type="entry name" value="52 KDA REPRESSOR OF THE INHIBITOR OF THE PROTEIN KINASE-LIKE PROTEIN-RELATED"/>
    <property type="match status" value="1"/>
</dbReference>
<dbReference type="Proteomes" id="UP000694846">
    <property type="component" value="Unplaced"/>
</dbReference>
<dbReference type="RefSeq" id="XP_025405657.1">
    <property type="nucleotide sequence ID" value="XM_025549872.1"/>
</dbReference>
<dbReference type="AlphaFoldDB" id="A0A8B8F5Q2"/>
<dbReference type="GO" id="GO:0046983">
    <property type="term" value="F:protein dimerization activity"/>
    <property type="evidence" value="ECO:0007669"/>
    <property type="project" value="InterPro"/>
</dbReference>
<dbReference type="PANTHER" id="PTHR46289:SF14">
    <property type="entry name" value="DUF4371 DOMAIN-CONTAINING PROTEIN"/>
    <property type="match status" value="1"/>
</dbReference>
<dbReference type="InterPro" id="IPR012337">
    <property type="entry name" value="RNaseH-like_sf"/>
</dbReference>
<dbReference type="InterPro" id="IPR008906">
    <property type="entry name" value="HATC_C_dom"/>
</dbReference>
<accession>A0A8B8F5Q2</accession>